<reference evidence="5" key="1">
    <citation type="submission" date="2020-11" db="EMBL/GenBank/DDBJ databases">
        <authorList>
            <person name="Tran Van P."/>
        </authorList>
    </citation>
    <scope>NUCLEOTIDE SEQUENCE</scope>
</reference>
<sequence length="431" mass="48332">MWASQSVVWDSSLLVSLEVLSKLHKLNQDVEGLKVPYDTFHLSDLAEHVDINVDYLKWLLNKEPQMPGKIFFCNYPFLFDAQAKTIVLQTDQSVQMQSAMNQAATQALTSMIFAPNQTHSISAFLQLFVDRNNLVQDTIRELTKYNTSELKKPLKVTFLGEEAVDAGGVTKEFFMLLLREILDPKYGMFRYYEETRTMWFSEDSFEDEIMYYLVGEDVISLYSAPLLLNPDLTAKLVLLSLSYSLLISPTKLVLLSLSYSLLISPPSGVPRDLSNLVEVGLNPSRNQVRCRRETGDWSTSLEQGLASWIPAGRAGSLVCGLAIYNFTIINMPFPLALYRKLLSEPVSLKDLKGLSPTLAKDSHPLSQSEYRELLSEPVSLKDLKGLSPTLAKTSKDSLPLSQSEYKKLLSEPVSLNDLKGLSPTLAKLLLT</sequence>
<dbReference type="GO" id="GO:0009966">
    <property type="term" value="P:regulation of signal transduction"/>
    <property type="evidence" value="ECO:0007669"/>
    <property type="project" value="UniProtKB-ARBA"/>
</dbReference>
<name>A0A7R9F548_9NEOP</name>
<feature type="domain" description="HECT" evidence="4">
    <location>
        <begin position="146"/>
        <end position="215"/>
    </location>
</feature>
<protein>
    <recommendedName>
        <fullName evidence="4">HECT domain-containing protein</fullName>
    </recommendedName>
</protein>
<dbReference type="GO" id="GO:0061630">
    <property type="term" value="F:ubiquitin protein ligase activity"/>
    <property type="evidence" value="ECO:0007669"/>
    <property type="project" value="TreeGrafter"/>
</dbReference>
<organism evidence="5">
    <name type="scientific">Timema bartmani</name>
    <dbReference type="NCBI Taxonomy" id="61472"/>
    <lineage>
        <taxon>Eukaryota</taxon>
        <taxon>Metazoa</taxon>
        <taxon>Ecdysozoa</taxon>
        <taxon>Arthropoda</taxon>
        <taxon>Hexapoda</taxon>
        <taxon>Insecta</taxon>
        <taxon>Pterygota</taxon>
        <taxon>Neoptera</taxon>
        <taxon>Polyneoptera</taxon>
        <taxon>Phasmatodea</taxon>
        <taxon>Timematodea</taxon>
        <taxon>Timematoidea</taxon>
        <taxon>Timematidae</taxon>
        <taxon>Timema</taxon>
    </lineage>
</organism>
<evidence type="ECO:0000259" key="4">
    <source>
        <dbReference type="PROSITE" id="PS50237"/>
    </source>
</evidence>
<dbReference type="PANTHER" id="PTHR45622">
    <property type="entry name" value="UBIQUITIN-PROTEIN LIGASE E3A-RELATED"/>
    <property type="match status" value="1"/>
</dbReference>
<evidence type="ECO:0000313" key="5">
    <source>
        <dbReference type="EMBL" id="CAD7447183.1"/>
    </source>
</evidence>
<accession>A0A7R9F548</accession>
<evidence type="ECO:0000256" key="3">
    <source>
        <dbReference type="PROSITE-ProRule" id="PRU00104"/>
    </source>
</evidence>
<keyword evidence="1" id="KW-0677">Repeat</keyword>
<evidence type="ECO:0000256" key="1">
    <source>
        <dbReference type="ARBA" id="ARBA00022737"/>
    </source>
</evidence>
<proteinExistence type="predicted"/>
<feature type="domain" description="HECT" evidence="4">
    <location>
        <begin position="318"/>
        <end position="361"/>
    </location>
</feature>
<gene>
    <name evidence="5" type="ORF">TBIB3V08_LOCUS9499</name>
</gene>
<dbReference type="AlphaFoldDB" id="A0A7R9F548"/>
<dbReference type="InterPro" id="IPR051709">
    <property type="entry name" value="Ub-ligase/GTPase-reg"/>
</dbReference>
<dbReference type="GO" id="GO:0005737">
    <property type="term" value="C:cytoplasm"/>
    <property type="evidence" value="ECO:0007669"/>
    <property type="project" value="TreeGrafter"/>
</dbReference>
<dbReference type="EMBL" id="OD568637">
    <property type="protein sequence ID" value="CAD7447183.1"/>
    <property type="molecule type" value="Genomic_DNA"/>
</dbReference>
<comment type="caution">
    <text evidence="3">Lacks conserved residue(s) required for the propagation of feature annotation.</text>
</comment>
<dbReference type="PANTHER" id="PTHR45622:SF76">
    <property type="entry name" value="HECT AND RLD DOMAIN CONTAINING E3 UBIQUITIN LIGASE 4, ISOFORM C"/>
    <property type="match status" value="1"/>
</dbReference>
<evidence type="ECO:0000256" key="2">
    <source>
        <dbReference type="ARBA" id="ARBA00022786"/>
    </source>
</evidence>
<dbReference type="InterPro" id="IPR000569">
    <property type="entry name" value="HECT_dom"/>
</dbReference>
<dbReference type="Pfam" id="PF00632">
    <property type="entry name" value="HECT"/>
    <property type="match status" value="1"/>
</dbReference>
<dbReference type="Gene3D" id="3.90.1750.10">
    <property type="entry name" value="Hect, E3 ligase catalytic domains"/>
    <property type="match status" value="2"/>
</dbReference>
<dbReference type="SUPFAM" id="SSF56204">
    <property type="entry name" value="Hect, E3 ligase catalytic domain"/>
    <property type="match status" value="2"/>
</dbReference>
<dbReference type="InterPro" id="IPR035983">
    <property type="entry name" value="Hect_E3_ubiquitin_ligase"/>
</dbReference>
<keyword evidence="2 3" id="KW-0833">Ubl conjugation pathway</keyword>
<dbReference type="SMART" id="SM00119">
    <property type="entry name" value="HECTc"/>
    <property type="match status" value="1"/>
</dbReference>
<dbReference type="PROSITE" id="PS50237">
    <property type="entry name" value="HECT"/>
    <property type="match status" value="2"/>
</dbReference>
<dbReference type="GO" id="GO:0016567">
    <property type="term" value="P:protein ubiquitination"/>
    <property type="evidence" value="ECO:0007669"/>
    <property type="project" value="TreeGrafter"/>
</dbReference>
<dbReference type="GO" id="GO:0006511">
    <property type="term" value="P:ubiquitin-dependent protein catabolic process"/>
    <property type="evidence" value="ECO:0007669"/>
    <property type="project" value="TreeGrafter"/>
</dbReference>